<evidence type="ECO:0000313" key="2">
    <source>
        <dbReference type="EMBL" id="TPN83494.1"/>
    </source>
</evidence>
<evidence type="ECO:0008006" key="4">
    <source>
        <dbReference type="Google" id="ProtNLM"/>
    </source>
</evidence>
<feature type="chain" id="PRO_5021394608" description="DUF2796 domain-containing protein" evidence="1">
    <location>
        <begin position="21"/>
        <end position="124"/>
    </location>
</feature>
<dbReference type="EMBL" id="VFWZ01000007">
    <property type="protein sequence ID" value="TPN83494.1"/>
    <property type="molecule type" value="Genomic_DNA"/>
</dbReference>
<sequence length="124" mass="14418">MSKYLLSKILILLVFSFNFGYSQFDTSHHSDKEFGQTIISEKENILFHKISQANTTILFSCNFNEDHDHDHEHEDIALTLDFLSSDESTDFNCSGGFCMNESHFHKKGLTLNRQLFYYFISISC</sequence>
<reference evidence="2 3" key="1">
    <citation type="submission" date="2019-06" db="EMBL/GenBank/DDBJ databases">
        <authorList>
            <person name="Meng X."/>
        </authorList>
    </citation>
    <scope>NUCLEOTIDE SEQUENCE [LARGE SCALE GENOMIC DNA]</scope>
    <source>
        <strain evidence="2 3">M625</strain>
    </source>
</reference>
<keyword evidence="3" id="KW-1185">Reference proteome</keyword>
<keyword evidence="1" id="KW-0732">Signal</keyword>
<organism evidence="2 3">
    <name type="scientific">Aquimarina algicola</name>
    <dbReference type="NCBI Taxonomy" id="2589995"/>
    <lineage>
        <taxon>Bacteria</taxon>
        <taxon>Pseudomonadati</taxon>
        <taxon>Bacteroidota</taxon>
        <taxon>Flavobacteriia</taxon>
        <taxon>Flavobacteriales</taxon>
        <taxon>Flavobacteriaceae</taxon>
        <taxon>Aquimarina</taxon>
    </lineage>
</organism>
<name>A0A504IZF0_9FLAO</name>
<dbReference type="OrthoDB" id="1162736at2"/>
<accession>A0A504IZF0</accession>
<evidence type="ECO:0000313" key="3">
    <source>
        <dbReference type="Proteomes" id="UP000315540"/>
    </source>
</evidence>
<comment type="caution">
    <text evidence="2">The sequence shown here is derived from an EMBL/GenBank/DDBJ whole genome shotgun (WGS) entry which is preliminary data.</text>
</comment>
<proteinExistence type="predicted"/>
<feature type="signal peptide" evidence="1">
    <location>
        <begin position="1"/>
        <end position="20"/>
    </location>
</feature>
<dbReference type="Proteomes" id="UP000315540">
    <property type="component" value="Unassembled WGS sequence"/>
</dbReference>
<dbReference type="AlphaFoldDB" id="A0A504IZF0"/>
<dbReference type="RefSeq" id="WP_140595791.1">
    <property type="nucleotide sequence ID" value="NZ_VFWZ01000007.1"/>
</dbReference>
<gene>
    <name evidence="2" type="ORF">FHK87_19955</name>
</gene>
<evidence type="ECO:0000256" key="1">
    <source>
        <dbReference type="SAM" id="SignalP"/>
    </source>
</evidence>
<protein>
    <recommendedName>
        <fullName evidence="4">DUF2796 domain-containing protein</fullName>
    </recommendedName>
</protein>